<dbReference type="Pfam" id="PF02114">
    <property type="entry name" value="Phosducin"/>
    <property type="match status" value="1"/>
</dbReference>
<dbReference type="PANTHER" id="PTHR45809">
    <property type="entry name" value="VIRAL IAP-ASSOCIATED FACTOR HOMOLOG"/>
    <property type="match status" value="1"/>
</dbReference>
<name>A0A1X0NJ53_9TRYP</name>
<dbReference type="InterPro" id="IPR024253">
    <property type="entry name" value="Phosducin_thioredoxin-like_dom"/>
</dbReference>
<evidence type="ECO:0000256" key="1">
    <source>
        <dbReference type="ARBA" id="ARBA00009686"/>
    </source>
</evidence>
<feature type="compositionally biased region" description="Basic and acidic residues" evidence="2">
    <location>
        <begin position="61"/>
        <end position="80"/>
    </location>
</feature>
<dbReference type="GeneID" id="39989858"/>
<dbReference type="GO" id="GO:0005737">
    <property type="term" value="C:cytoplasm"/>
    <property type="evidence" value="ECO:0007669"/>
    <property type="project" value="TreeGrafter"/>
</dbReference>
<accession>A0A1X0NJ53</accession>
<dbReference type="OrthoDB" id="45518at2759"/>
<dbReference type="VEuPathDB" id="TriTrypDB:TM35_000431790"/>
<organism evidence="4 5">
    <name type="scientific">Trypanosoma theileri</name>
    <dbReference type="NCBI Taxonomy" id="67003"/>
    <lineage>
        <taxon>Eukaryota</taxon>
        <taxon>Discoba</taxon>
        <taxon>Euglenozoa</taxon>
        <taxon>Kinetoplastea</taxon>
        <taxon>Metakinetoplastina</taxon>
        <taxon>Trypanosomatida</taxon>
        <taxon>Trypanosomatidae</taxon>
        <taxon>Trypanosoma</taxon>
    </lineage>
</organism>
<dbReference type="PANTHER" id="PTHR45809:SF3">
    <property type="entry name" value="VIRAL IAP-ASSOCIATED FACTOR HOMOLOG"/>
    <property type="match status" value="1"/>
</dbReference>
<reference evidence="4 5" key="1">
    <citation type="submission" date="2017-03" db="EMBL/GenBank/DDBJ databases">
        <title>An alternative strategy for trypanosome survival in the mammalian bloodstream revealed through genome and transcriptome analysis of the ubiquitous bovine parasite Trypanosoma (Megatrypanum) theileri.</title>
        <authorList>
            <person name="Kelly S."/>
            <person name="Ivens A."/>
            <person name="Mott A."/>
            <person name="O'Neill E."/>
            <person name="Emms D."/>
            <person name="Macleod O."/>
            <person name="Voorheis P."/>
            <person name="Matthews J."/>
            <person name="Matthews K."/>
            <person name="Carrington M."/>
        </authorList>
    </citation>
    <scope>NUCLEOTIDE SEQUENCE [LARGE SCALE GENOMIC DNA]</scope>
    <source>
        <strain evidence="4">Edinburgh</strain>
    </source>
</reference>
<gene>
    <name evidence="4" type="ORF">TM35_000431790</name>
</gene>
<dbReference type="SUPFAM" id="SSF52833">
    <property type="entry name" value="Thioredoxin-like"/>
    <property type="match status" value="1"/>
</dbReference>
<evidence type="ECO:0000259" key="3">
    <source>
        <dbReference type="Pfam" id="PF02114"/>
    </source>
</evidence>
<proteinExistence type="inferred from homology"/>
<feature type="region of interest" description="Disordered" evidence="2">
    <location>
        <begin position="61"/>
        <end position="93"/>
    </location>
</feature>
<dbReference type="Proteomes" id="UP000192257">
    <property type="component" value="Unassembled WGS sequence"/>
</dbReference>
<comment type="similarity">
    <text evidence="1">Belongs to the phosducin family.</text>
</comment>
<dbReference type="InterPro" id="IPR036249">
    <property type="entry name" value="Thioredoxin-like_sf"/>
</dbReference>
<keyword evidence="5" id="KW-1185">Reference proteome</keyword>
<evidence type="ECO:0000256" key="2">
    <source>
        <dbReference type="SAM" id="MobiDB-lite"/>
    </source>
</evidence>
<dbReference type="Gene3D" id="3.40.30.10">
    <property type="entry name" value="Glutaredoxin"/>
    <property type="match status" value="1"/>
</dbReference>
<protein>
    <recommendedName>
        <fullName evidence="3">Phosducin domain-containing protein</fullName>
    </recommendedName>
</protein>
<evidence type="ECO:0000313" key="5">
    <source>
        <dbReference type="Proteomes" id="UP000192257"/>
    </source>
</evidence>
<dbReference type="EMBL" id="NBCO01000043">
    <property type="protein sequence ID" value="ORC84611.1"/>
    <property type="molecule type" value="Genomic_DNA"/>
</dbReference>
<dbReference type="AlphaFoldDB" id="A0A1X0NJ53"/>
<dbReference type="STRING" id="67003.A0A1X0NJ53"/>
<feature type="domain" description="Phosducin" evidence="3">
    <location>
        <begin position="90"/>
        <end position="239"/>
    </location>
</feature>
<dbReference type="RefSeq" id="XP_028878677.1">
    <property type="nucleotide sequence ID" value="XM_029030078.1"/>
</dbReference>
<evidence type="ECO:0000313" key="4">
    <source>
        <dbReference type="EMBL" id="ORC84611.1"/>
    </source>
</evidence>
<sequence length="244" mass="28241">MVERTADQRIRTTEWEDIQYKHGNRVGKYATNELGILAQKIADENVNTCLKAYDPHEERVRDKMERGGYDTEQKEGESGVDHLLTGEGSDDDDDEALAAFRRKRLAELQRQQEAQRFGVLRHISSGDYTTEVTEASANNWVVALLIKPGNNDCEKLLSVMKVAAQRHRDVKFLSMISTETIKNFPDRHLPCVLLYKNKQLQQQLTELRSWTSKRNELSLESVERVLHHYGVIHKEEFDVEEEED</sequence>
<comment type="caution">
    <text evidence="4">The sequence shown here is derived from an EMBL/GenBank/DDBJ whole genome shotgun (WGS) entry which is preliminary data.</text>
</comment>
<dbReference type="InterPro" id="IPR051498">
    <property type="entry name" value="Phosducin-like_chap/apop_reg"/>
</dbReference>
<dbReference type="GO" id="GO:0006457">
    <property type="term" value="P:protein folding"/>
    <property type="evidence" value="ECO:0007669"/>
    <property type="project" value="TreeGrafter"/>
</dbReference>